<comment type="similarity">
    <text evidence="1 3">Belongs to the thiolase-like superfamily. Beta-ketoacyl-ACP synthases family.</text>
</comment>
<protein>
    <submittedName>
        <fullName evidence="5">3-oxoacyl-ACP synthase</fullName>
    </submittedName>
</protein>
<name>A0A0L8MDQ6_STRVG</name>
<dbReference type="GO" id="GO:0006633">
    <property type="term" value="P:fatty acid biosynthetic process"/>
    <property type="evidence" value="ECO:0007669"/>
    <property type="project" value="TreeGrafter"/>
</dbReference>
<dbReference type="AlphaFoldDB" id="A0A0L8MDQ6"/>
<dbReference type="InterPro" id="IPR000794">
    <property type="entry name" value="Beta-ketoacyl_synthase"/>
</dbReference>
<dbReference type="GO" id="GO:0004315">
    <property type="term" value="F:3-oxoacyl-[acyl-carrier-protein] synthase activity"/>
    <property type="evidence" value="ECO:0007669"/>
    <property type="project" value="TreeGrafter"/>
</dbReference>
<dbReference type="InterPro" id="IPR014031">
    <property type="entry name" value="Ketoacyl_synth_C"/>
</dbReference>
<dbReference type="InterPro" id="IPR020841">
    <property type="entry name" value="PKS_Beta-ketoAc_synthase_dom"/>
</dbReference>
<dbReference type="PROSITE" id="PS52004">
    <property type="entry name" value="KS3_2"/>
    <property type="match status" value="1"/>
</dbReference>
<evidence type="ECO:0000313" key="5">
    <source>
        <dbReference type="EMBL" id="KOG48515.1"/>
    </source>
</evidence>
<keyword evidence="2 3" id="KW-0808">Transferase</keyword>
<dbReference type="PANTHER" id="PTHR11712">
    <property type="entry name" value="POLYKETIDE SYNTHASE-RELATED"/>
    <property type="match status" value="1"/>
</dbReference>
<dbReference type="SUPFAM" id="SSF53901">
    <property type="entry name" value="Thiolase-like"/>
    <property type="match status" value="2"/>
</dbReference>
<evidence type="ECO:0000259" key="4">
    <source>
        <dbReference type="PROSITE" id="PS52004"/>
    </source>
</evidence>
<dbReference type="Pfam" id="PF02801">
    <property type="entry name" value="Ketoacyl-synt_C"/>
    <property type="match status" value="1"/>
</dbReference>
<dbReference type="Pfam" id="PF00109">
    <property type="entry name" value="ketoacyl-synt"/>
    <property type="match status" value="1"/>
</dbReference>
<dbReference type="PATRIC" id="fig|1961.12.peg.4672"/>
<dbReference type="PANTHER" id="PTHR11712:SF336">
    <property type="entry name" value="3-OXOACYL-[ACYL-CARRIER-PROTEIN] SYNTHASE, MITOCHONDRIAL"/>
    <property type="match status" value="1"/>
</dbReference>
<evidence type="ECO:0000256" key="1">
    <source>
        <dbReference type="ARBA" id="ARBA00008467"/>
    </source>
</evidence>
<dbReference type="InterPro" id="IPR016039">
    <property type="entry name" value="Thiolase-like"/>
</dbReference>
<reference evidence="6" key="1">
    <citation type="submission" date="2015-07" db="EMBL/GenBank/DDBJ databases">
        <authorList>
            <consortium name="Consortium for Microbial Forensics and Genomics (microFORGE)"/>
            <person name="Knight B.M."/>
            <person name="Roberts D.P."/>
            <person name="Lin D."/>
            <person name="Hari K."/>
            <person name="Fletcher J."/>
            <person name="Melcher U."/>
            <person name="Blagden T."/>
            <person name="Winegar R.A."/>
        </authorList>
    </citation>
    <scope>NUCLEOTIDE SEQUENCE [LARGE SCALE GENOMIC DNA]</scope>
    <source>
        <strain evidence="6">NRRL B-1447</strain>
    </source>
</reference>
<dbReference type="Proteomes" id="UP000037084">
    <property type="component" value="Unassembled WGS sequence"/>
</dbReference>
<dbReference type="Gene3D" id="3.40.47.10">
    <property type="match status" value="1"/>
</dbReference>
<comment type="caution">
    <text evidence="5">The sequence shown here is derived from an EMBL/GenBank/DDBJ whole genome shotgun (WGS) entry which is preliminary data.</text>
</comment>
<dbReference type="RefSeq" id="WP_053172886.1">
    <property type="nucleotide sequence ID" value="NZ_LGUV01000289.1"/>
</dbReference>
<dbReference type="SMART" id="SM00825">
    <property type="entry name" value="PKS_KS"/>
    <property type="match status" value="1"/>
</dbReference>
<feature type="domain" description="Ketosynthase family 3 (KS3)" evidence="4">
    <location>
        <begin position="1"/>
        <end position="386"/>
    </location>
</feature>
<evidence type="ECO:0000256" key="3">
    <source>
        <dbReference type="RuleBase" id="RU003694"/>
    </source>
</evidence>
<dbReference type="EMBL" id="LGUV01000289">
    <property type="protein sequence ID" value="KOG48515.1"/>
    <property type="molecule type" value="Genomic_DNA"/>
</dbReference>
<gene>
    <name evidence="5" type="ORF">ADK75_20660</name>
</gene>
<organism evidence="5 6">
    <name type="scientific">Streptomyces virginiae</name>
    <name type="common">Streptomyces cinnamonensis</name>
    <dbReference type="NCBI Taxonomy" id="1961"/>
    <lineage>
        <taxon>Bacteria</taxon>
        <taxon>Bacillati</taxon>
        <taxon>Actinomycetota</taxon>
        <taxon>Actinomycetes</taxon>
        <taxon>Kitasatosporales</taxon>
        <taxon>Streptomycetaceae</taxon>
        <taxon>Streptomyces</taxon>
    </lineage>
</organism>
<evidence type="ECO:0000313" key="6">
    <source>
        <dbReference type="Proteomes" id="UP000037084"/>
    </source>
</evidence>
<proteinExistence type="inferred from homology"/>
<evidence type="ECO:0000256" key="2">
    <source>
        <dbReference type="ARBA" id="ARBA00022679"/>
    </source>
</evidence>
<accession>A0A0L8MDQ6</accession>
<dbReference type="InterPro" id="IPR014030">
    <property type="entry name" value="Ketoacyl_synth_N"/>
</dbReference>
<dbReference type="OrthoDB" id="2680037at2"/>
<sequence length="387" mass="38731">MSDIVISGLGLVTPFGRGVEPYWQGLLGGRSALGAARRFAAPLYRGEPVGEVPWDPAPGDAPRKSAYARAAFGEALRAAGLAELPNGAVVLVVGQAQAPDPAQTPAPAPAPDGRLLDEEREFLGPDPAGVLGSGGGSASPRVLHLSHACASAVFAVGYARELLRAGAAPVAVVVGSSVLNQYEYASMDVVRAVGRTAARPFDAERAGISLGEGGGAVVLEHAARARARGALADISVAGAACRVSGPKAAASDAAQVARCMRDALADAAADRPDHVHAHATGTGQGDAAELTALEAVAAESGARALPVSSHKGAIGHLLHISGAPAIAAAALTLRTGIAPPTAGLRAPEPTERLVLPTAPLELTGARTAAVNSFGFGGNNASLLLLRR</sequence>